<dbReference type="AlphaFoldDB" id="A0A832EJ76"/>
<keyword evidence="2" id="KW-1133">Transmembrane helix</keyword>
<proteinExistence type="predicted"/>
<evidence type="ECO:0000313" key="3">
    <source>
        <dbReference type="EMBL" id="HFK96728.1"/>
    </source>
</evidence>
<evidence type="ECO:0008006" key="4">
    <source>
        <dbReference type="Google" id="ProtNLM"/>
    </source>
</evidence>
<feature type="compositionally biased region" description="Polar residues" evidence="1">
    <location>
        <begin position="1"/>
        <end position="10"/>
    </location>
</feature>
<reference evidence="3" key="1">
    <citation type="journal article" date="2020" name="mSystems">
        <title>Genome- and Community-Level Interaction Insights into Carbon Utilization and Element Cycling Functions of Hydrothermarchaeota in Hydrothermal Sediment.</title>
        <authorList>
            <person name="Zhou Z."/>
            <person name="Liu Y."/>
            <person name="Xu W."/>
            <person name="Pan J."/>
            <person name="Luo Z.H."/>
            <person name="Li M."/>
        </authorList>
    </citation>
    <scope>NUCLEOTIDE SEQUENCE [LARGE SCALE GENOMIC DNA]</scope>
    <source>
        <strain evidence="3">SpSt-456</strain>
    </source>
</reference>
<feature type="region of interest" description="Disordered" evidence="1">
    <location>
        <begin position="41"/>
        <end position="81"/>
    </location>
</feature>
<name>A0A832EJ76_9BACT</name>
<comment type="caution">
    <text evidence="3">The sequence shown here is derived from an EMBL/GenBank/DDBJ whole genome shotgun (WGS) entry which is preliminary data.</text>
</comment>
<protein>
    <recommendedName>
        <fullName evidence="4">Flagellar protein FliL</fullName>
    </recommendedName>
</protein>
<feature type="transmembrane region" description="Helical" evidence="2">
    <location>
        <begin position="87"/>
        <end position="109"/>
    </location>
</feature>
<accession>A0A832EJ76</accession>
<keyword evidence="2" id="KW-0812">Transmembrane</keyword>
<evidence type="ECO:0000256" key="2">
    <source>
        <dbReference type="SAM" id="Phobius"/>
    </source>
</evidence>
<dbReference type="EMBL" id="DSTK01000013">
    <property type="protein sequence ID" value="HFK96728.1"/>
    <property type="molecule type" value="Genomic_DNA"/>
</dbReference>
<sequence>MANGEPNSAPSLDGKSASGRHDSVFVVENTDMDLASLFASIEKKEPAPSDKAAAVEAPSEPDPAPSKAAEPSVDVAPPKEKSPTRRALLVGLLGVTLAAATVVGARHFISKPSLGIAAKNSAQVRHAIVVPSAVERLEVFFPAQSKEKEDLLVMTVAVHAGRPNAEDVLSSIRVALRDAVYTYLSQQHPEKNVRRSWAPIVEKELLAELQKRFPQANITAVELEELQKI</sequence>
<feature type="region of interest" description="Disordered" evidence="1">
    <location>
        <begin position="1"/>
        <end position="24"/>
    </location>
</feature>
<evidence type="ECO:0000256" key="1">
    <source>
        <dbReference type="SAM" id="MobiDB-lite"/>
    </source>
</evidence>
<gene>
    <name evidence="3" type="ORF">ENS06_05310</name>
</gene>
<keyword evidence="2" id="KW-0472">Membrane</keyword>
<organism evidence="3">
    <name type="scientific">Desulfacinum infernum</name>
    <dbReference type="NCBI Taxonomy" id="35837"/>
    <lineage>
        <taxon>Bacteria</taxon>
        <taxon>Pseudomonadati</taxon>
        <taxon>Thermodesulfobacteriota</taxon>
        <taxon>Syntrophobacteria</taxon>
        <taxon>Syntrophobacterales</taxon>
        <taxon>Syntrophobacteraceae</taxon>
        <taxon>Desulfacinum</taxon>
    </lineage>
</organism>